<dbReference type="PANTHER" id="PTHR10579:SF177">
    <property type="entry name" value="CALCIUM-ACTIVATED CHLORIDE CHANNEL REGULATOR 4-LIKE PROTEIN"/>
    <property type="match status" value="1"/>
</dbReference>
<organism evidence="4">
    <name type="scientific">Penaeus vannamei</name>
    <name type="common">Whiteleg shrimp</name>
    <name type="synonym">Litopenaeus vannamei</name>
    <dbReference type="NCBI Taxonomy" id="6689"/>
    <lineage>
        <taxon>Eukaryota</taxon>
        <taxon>Metazoa</taxon>
        <taxon>Ecdysozoa</taxon>
        <taxon>Arthropoda</taxon>
        <taxon>Crustacea</taxon>
        <taxon>Multicrustacea</taxon>
        <taxon>Malacostraca</taxon>
        <taxon>Eumalacostraca</taxon>
        <taxon>Eucarida</taxon>
        <taxon>Decapoda</taxon>
        <taxon>Dendrobranchiata</taxon>
        <taxon>Penaeoidea</taxon>
        <taxon>Penaeidae</taxon>
        <taxon>Penaeus</taxon>
    </lineage>
</organism>
<dbReference type="PANTHER" id="PTHR10579">
    <property type="entry name" value="CALCIUM-ACTIVATED CHLORIDE CHANNEL REGULATOR"/>
    <property type="match status" value="1"/>
</dbReference>
<dbReference type="Gene3D" id="3.40.50.410">
    <property type="entry name" value="von Willebrand factor, type A domain"/>
    <property type="match status" value="1"/>
</dbReference>
<dbReference type="Pfam" id="PF08434">
    <property type="entry name" value="CLCA"/>
    <property type="match status" value="1"/>
</dbReference>
<evidence type="ECO:0000256" key="2">
    <source>
        <dbReference type="SAM" id="SignalP"/>
    </source>
</evidence>
<dbReference type="AlphaFoldDB" id="A0A7U3TPT3"/>
<dbReference type="NCBIfam" id="NF041940">
    <property type="entry name" value="choice_anch_X"/>
    <property type="match status" value="1"/>
</dbReference>
<dbReference type="PROSITE" id="PS50234">
    <property type="entry name" value="VWFA"/>
    <property type="match status" value="1"/>
</dbReference>
<feature type="signal peptide" evidence="2">
    <location>
        <begin position="1"/>
        <end position="27"/>
    </location>
</feature>
<feature type="domain" description="VWFA" evidence="3">
    <location>
        <begin position="331"/>
        <end position="500"/>
    </location>
</feature>
<feature type="chain" id="PRO_5030957798" evidence="2">
    <location>
        <begin position="28"/>
        <end position="948"/>
    </location>
</feature>
<dbReference type="InterPro" id="IPR051266">
    <property type="entry name" value="CLCR"/>
</dbReference>
<evidence type="ECO:0000313" key="4">
    <source>
        <dbReference type="EMBL" id="QPN96139.1"/>
    </source>
</evidence>
<dbReference type="InterPro" id="IPR002035">
    <property type="entry name" value="VWF_A"/>
</dbReference>
<dbReference type="Pfam" id="PF13519">
    <property type="entry name" value="VWA_2"/>
    <property type="match status" value="1"/>
</dbReference>
<dbReference type="CDD" id="cd00198">
    <property type="entry name" value="vWFA"/>
    <property type="match status" value="1"/>
</dbReference>
<evidence type="ECO:0000259" key="3">
    <source>
        <dbReference type="PROSITE" id="PS50234"/>
    </source>
</evidence>
<name>A0A7U3TPT3_PENVA</name>
<accession>A0A7U3TPT3</accession>
<sequence length="948" mass="103440">MRRKMLSSAASLSVLFAALLLPAGVAASSRVELVNNGYENLVVGISPSLPESEGATLIPIIKDAIKKASEVLFTATRSRAFFRDVRIVIPKSWSNTDTDEVAVFESFKESELRIDNPNPVYENQPYTRQPGECGDPGEFIHMTPAYLKEQVYSYYYGPPAKVLVMEWARLRWGVYDEIGYSGDPKYPIFFSLPREVADGRTDVQNQVVYQVNVCTDTYLNGKERMWFDESMRCTYTHEGLPDGDCVFFPDANQTATSSLMSFPLVFSDTLVEFCDDHTHNSLAKTKQNDRCDGQSVWEVMLQHSDFKGNANPAISQAEEPNIKVVRETDADYVLVLDYSGSMSTADRMVKLQLAAQRWLLHEVPLYSSVAIVRFDSTASLLAPLTKIVGETERKSLANQIHTNNNGGTSIGAGLKMAVELLEGRSDKNVFLITDGEENEAPMIADVMDEIISKKLCVSTLALGGNAAKDLEKLGDLTKCPSFTVNDNDVSNALENAFEGVSTRQQSVSLEESFIKIEETPKIQTPTPEYEGSFFVDSTVGMNLTFRLKTDAKSHVLSGPSLIKPDGTTLKGAADFDDIGNVWTIVVPEAEEGAWHWKVTLSQDSSKYIQATVLALPRDPNDAPIVTTVKFLAPATGVSPKDQNIKIMATVMKGNSPIRGADVVAYVTPPDISVSAQEYELLDNGVGADAVSGDGIYSRYMTKFAGEGRYSIKALVKGGSSASVNNGPPPPPTYPSAGRRRRRSTDLDIKPKPCCGSVVPYDPDTAAPTGNFTRVASGSSLKVIDPPAPDEDILAPCRVPDLQVAELYGLDEGGSILTLIWTSPGDDHDEGTVSDYTFRLSEVRPDLSNKGFDEAPPSTLLHFEREALNQSGVLVPFGSSVAFNVTYKGAFTFGTEYLVALKAKDEAGNGSPVSNVASFFLDQKLDLPSWADELIKTIKKSNAEFFSQS</sequence>
<keyword evidence="2" id="KW-0732">Signal</keyword>
<dbReference type="SMART" id="SM00327">
    <property type="entry name" value="VWA"/>
    <property type="match status" value="1"/>
</dbReference>
<dbReference type="EMBL" id="MT117768">
    <property type="protein sequence ID" value="QPN96139.1"/>
    <property type="molecule type" value="mRNA"/>
</dbReference>
<feature type="region of interest" description="Disordered" evidence="1">
    <location>
        <begin position="718"/>
        <end position="747"/>
    </location>
</feature>
<dbReference type="InterPro" id="IPR013642">
    <property type="entry name" value="CLCA_N"/>
</dbReference>
<dbReference type="GO" id="GO:0032991">
    <property type="term" value="C:protein-containing complex"/>
    <property type="evidence" value="ECO:0007669"/>
    <property type="project" value="UniProtKB-ARBA"/>
</dbReference>
<dbReference type="InterPro" id="IPR036465">
    <property type="entry name" value="vWFA_dom_sf"/>
</dbReference>
<dbReference type="OrthoDB" id="6381149at2759"/>
<proteinExistence type="evidence at transcript level"/>
<dbReference type="SUPFAM" id="SSF53300">
    <property type="entry name" value="vWA-like"/>
    <property type="match status" value="1"/>
</dbReference>
<protein>
    <submittedName>
        <fullName evidence="4">Calcium-activated chloride channel regulator-1-like protein</fullName>
    </submittedName>
</protein>
<reference evidence="4" key="1">
    <citation type="submission" date="2020-02" db="EMBL/GenBank/DDBJ databases">
        <authorList>
            <person name="Wen B."/>
        </authorList>
    </citation>
    <scope>NUCLEOTIDE SEQUENCE</scope>
</reference>
<evidence type="ECO:0000256" key="1">
    <source>
        <dbReference type="SAM" id="MobiDB-lite"/>
    </source>
</evidence>